<feature type="transmembrane region" description="Helical" evidence="1">
    <location>
        <begin position="12"/>
        <end position="34"/>
    </location>
</feature>
<feature type="transmembrane region" description="Helical" evidence="1">
    <location>
        <begin position="54"/>
        <end position="72"/>
    </location>
</feature>
<dbReference type="Proteomes" id="UP000675920">
    <property type="component" value="Unplaced"/>
</dbReference>
<dbReference type="PANTHER" id="PTHR38592:SF3">
    <property type="entry name" value="BLL4819 PROTEIN"/>
    <property type="match status" value="1"/>
</dbReference>
<sequence length="397" mass="42861">MTSTPRRERDHVIDFLRGLALITILLNHFSGFAYRLGYAGFAFPTMTMVGYSSAAEVFFLFSGYLVGLVHVGQRAEVDWRRATLRIVGRMAQIYSMALAVWVLLLALVSVASPDELTAVGLTALAGQPALAARDLLLMREAPMIIDILFVYVLYMGLTPLLIPVLRRLRGRFIVPLLALYGLSQALPELGDVGAGPWNRLAWALPFFGGMTLAVSGALERARDWAGRHPRAIWPLAGALALFTVVFLLDAWGRRLGVVFDLPGADKRHLGPVRVLHVVVVLATAFVFFWRRPRLVASAAGRVICAAGANSLEVFAFGAAYCYGAVLLWHQALPGNGGYVALSLLGIALTLVLGWALSARKRVISTRATAPVARAESLIHGGVHGLAAHEVQPASTGH</sequence>
<dbReference type="RefSeq" id="WP_028310450.1">
    <property type="nucleotide sequence ID" value="NZ_AXWS01000007.1"/>
</dbReference>
<feature type="transmembrane region" description="Helical" evidence="1">
    <location>
        <begin position="231"/>
        <end position="252"/>
    </location>
</feature>
<gene>
    <name evidence="3" type="primary">opgC</name>
</gene>
<dbReference type="AlphaFoldDB" id="A0A8B6X1D6"/>
<evidence type="ECO:0000256" key="1">
    <source>
        <dbReference type="SAM" id="Phobius"/>
    </source>
</evidence>
<accession>A0A8B6X1D6</accession>
<keyword evidence="2" id="KW-1185">Reference proteome</keyword>
<protein>
    <submittedName>
        <fullName evidence="3">OpgC domain-containing protein</fullName>
    </submittedName>
</protein>
<feature type="transmembrane region" description="Helical" evidence="1">
    <location>
        <begin position="93"/>
        <end position="112"/>
    </location>
</feature>
<keyword evidence="1" id="KW-0472">Membrane</keyword>
<keyword evidence="1" id="KW-0812">Transmembrane</keyword>
<proteinExistence type="predicted"/>
<organism evidence="2 3">
    <name type="scientific">Derxia gummosa DSM 723</name>
    <dbReference type="NCBI Taxonomy" id="1121388"/>
    <lineage>
        <taxon>Bacteria</taxon>
        <taxon>Pseudomonadati</taxon>
        <taxon>Pseudomonadota</taxon>
        <taxon>Betaproteobacteria</taxon>
        <taxon>Burkholderiales</taxon>
        <taxon>Alcaligenaceae</taxon>
        <taxon>Derxia</taxon>
    </lineage>
</organism>
<evidence type="ECO:0000313" key="2">
    <source>
        <dbReference type="Proteomes" id="UP000675920"/>
    </source>
</evidence>
<evidence type="ECO:0000313" key="3">
    <source>
        <dbReference type="RefSeq" id="WP_028310450.1"/>
    </source>
</evidence>
<name>A0A8B6X1D6_9BURK</name>
<reference evidence="3" key="1">
    <citation type="journal article" date="2002" name="Eur. J. Biochem.">
        <title>The opgGIH and opgC genes of Rhodobacter sphaeroides form an operon that controls backbone synthesis and succinylation of osmoregulated periplasmic glucans.</title>
        <authorList>
            <person name="Cogez V."/>
            <person name="Gak E."/>
            <person name="Puskas A."/>
            <person name="Kaplan S."/>
            <person name="Bohin J.P."/>
        </authorList>
    </citation>
    <scope>NUCLEOTIDE SEQUENCE</scope>
</reference>
<feature type="transmembrane region" description="Helical" evidence="1">
    <location>
        <begin position="172"/>
        <end position="190"/>
    </location>
</feature>
<feature type="transmembrane region" description="Helical" evidence="1">
    <location>
        <begin position="202"/>
        <end position="219"/>
    </location>
</feature>
<feature type="transmembrane region" description="Helical" evidence="1">
    <location>
        <begin position="143"/>
        <end position="165"/>
    </location>
</feature>
<dbReference type="InterPro" id="IPR014550">
    <property type="entry name" value="UCP028704_OpgC"/>
</dbReference>
<feature type="transmembrane region" description="Helical" evidence="1">
    <location>
        <begin position="272"/>
        <end position="290"/>
    </location>
</feature>
<dbReference type="Pfam" id="PF10129">
    <property type="entry name" value="OpgC_C"/>
    <property type="match status" value="1"/>
</dbReference>
<keyword evidence="1" id="KW-1133">Transmembrane helix</keyword>
<dbReference type="PANTHER" id="PTHR38592">
    <property type="entry name" value="BLL4819 PROTEIN"/>
    <property type="match status" value="1"/>
</dbReference>
<feature type="transmembrane region" description="Helical" evidence="1">
    <location>
        <begin position="302"/>
        <end position="325"/>
    </location>
</feature>
<reference evidence="3" key="2">
    <citation type="submission" date="2025-08" db="UniProtKB">
        <authorList>
            <consortium name="RefSeq"/>
        </authorList>
    </citation>
    <scope>IDENTIFICATION</scope>
</reference>
<feature type="transmembrane region" description="Helical" evidence="1">
    <location>
        <begin position="337"/>
        <end position="356"/>
    </location>
</feature>